<evidence type="ECO:0000313" key="1">
    <source>
        <dbReference type="EMBL" id="PLC57100.1"/>
    </source>
</evidence>
<gene>
    <name evidence="1" type="ORF">CIK00_15065</name>
</gene>
<evidence type="ECO:0000313" key="2">
    <source>
        <dbReference type="Proteomes" id="UP000234420"/>
    </source>
</evidence>
<name>A0A2N4UPZ7_9GAMM</name>
<reference evidence="1 2" key="1">
    <citation type="journal article" date="2018" name="Syst. Appl. Microbiol.">
        <title>Photobacterium carnosum sp. nov., isolated from spoiled modified atmosphere packaged poultry meat.</title>
        <authorList>
            <person name="Hilgarth M."/>
            <person name="Fuertes S."/>
            <person name="Ehrmann M."/>
            <person name="Vogel R.F."/>
        </authorList>
    </citation>
    <scope>NUCLEOTIDE SEQUENCE [LARGE SCALE GENOMIC DNA]</scope>
    <source>
        <strain evidence="1 2">TMW 2.2021</strain>
    </source>
</reference>
<dbReference type="Proteomes" id="UP000234420">
    <property type="component" value="Unassembled WGS sequence"/>
</dbReference>
<proteinExistence type="predicted"/>
<comment type="caution">
    <text evidence="1">The sequence shown here is derived from an EMBL/GenBank/DDBJ whole genome shotgun (WGS) entry which is preliminary data.</text>
</comment>
<keyword evidence="2" id="KW-1185">Reference proteome</keyword>
<organism evidence="1 2">
    <name type="scientific">Photobacterium carnosum</name>
    <dbReference type="NCBI Taxonomy" id="2023717"/>
    <lineage>
        <taxon>Bacteria</taxon>
        <taxon>Pseudomonadati</taxon>
        <taxon>Pseudomonadota</taxon>
        <taxon>Gammaproteobacteria</taxon>
        <taxon>Vibrionales</taxon>
        <taxon>Vibrionaceae</taxon>
        <taxon>Photobacterium</taxon>
    </lineage>
</organism>
<accession>A0A2N4UPZ7</accession>
<protein>
    <submittedName>
        <fullName evidence="1">Uncharacterized protein</fullName>
    </submittedName>
</protein>
<dbReference type="EMBL" id="NPIB01000020">
    <property type="protein sequence ID" value="PLC57100.1"/>
    <property type="molecule type" value="Genomic_DNA"/>
</dbReference>
<dbReference type="RefSeq" id="WP_065208503.1">
    <property type="nucleotide sequence ID" value="NZ_JABJXE010000015.1"/>
</dbReference>
<dbReference type="AlphaFoldDB" id="A0A2N4UPZ7"/>
<sequence>MNQKCNSLVFVEVTNKYYNQQNQIVRKRFRRRFTTSTAINMLNGTFYWNGSRTALFGVFESIDKNGSSINNICANEQMELARTLSAIASQITTFENLYVYSTRSVSNYDPNSTLYPKLDTPDIQKYYQKINELRGIETTYVVGAGSPFKSLTHEQAINRLVIKGDNGGAVTCLNDILHHETIKHRLEKGQELAIFLNGTEVFSNIENWNNDITGKFNDVFIQENGLVKNAHKDAPVDIVNLNDLNVIGYHF</sequence>